<sequence length="616" mass="69217">ALDPSMNGETVKVPITCLRFDKPDDGYPCMEDWISTFESMLFGGVDLGRSINQVKGWTRSSVVMTMLLAASEIDMTDPSRAEWLKPLVPFTFDMDQTSRSFRNMTLSFRGSERQSPNTLQLSLRFSKLMEIREADGRHLPSMTAEERLREIVEEFNSSAGLQAKHKMDEDRFRAMLNIIGGTTASRNIIRSHVDHHKWKECCFSTEQFRSQRWLLGTSPKSTSCPAELKKVLTVNEEAQSLHLQLTVQCFLDNGRRLRPSARPRVRWSTSTFDAHCDFACVYASVLREARLLASFTEEKEKMILKAFFQKLAENLMEKCCRISLVTDKQALDPKTEAVFRQTAATCKVGVTDVYSLLYVDCTKLGVLQQGEINHIGSMAERHLMRNPSRSALVLIPPLLVGSDSAGTLRKDIRKLEDKLNAHKIELRSFTLNLNIDQLHKNRELPMGFVCYIGVLDSSLPLRGTAHRVVRGGVPEPESSVNVFCSSPLWLRQALPATAFPPALPEKEFVVPGEALLSHSERRNLTDLQETSQWLGGQAVPSAVLEHLCSHLKTPSAVVVLHPTTYDGCVELACLQHGYAAVGSSAVESYHKCSREVVKNHLLQVRLFHQHGTMFQS</sequence>
<dbReference type="Proteomes" id="UP001642484">
    <property type="component" value="Unassembled WGS sequence"/>
</dbReference>
<organism evidence="2 3">
    <name type="scientific">Durusdinium trenchii</name>
    <dbReference type="NCBI Taxonomy" id="1381693"/>
    <lineage>
        <taxon>Eukaryota</taxon>
        <taxon>Sar</taxon>
        <taxon>Alveolata</taxon>
        <taxon>Dinophyceae</taxon>
        <taxon>Suessiales</taxon>
        <taxon>Symbiodiniaceae</taxon>
        <taxon>Durusdinium</taxon>
    </lineage>
</organism>
<evidence type="ECO:0000313" key="3">
    <source>
        <dbReference type="Proteomes" id="UP001642484"/>
    </source>
</evidence>
<dbReference type="EMBL" id="CAXAMN010023396">
    <property type="protein sequence ID" value="CAK9077405.1"/>
    <property type="molecule type" value="Genomic_DNA"/>
</dbReference>
<proteinExistence type="predicted"/>
<protein>
    <submittedName>
        <fullName evidence="2">Uncharacterized protein</fullName>
    </submittedName>
</protein>
<accession>A0ABP0PRQ7</accession>
<reference evidence="2 3" key="1">
    <citation type="submission" date="2024-02" db="EMBL/GenBank/DDBJ databases">
        <authorList>
            <person name="Chen Y."/>
            <person name="Shah S."/>
            <person name="Dougan E. K."/>
            <person name="Thang M."/>
            <person name="Chan C."/>
        </authorList>
    </citation>
    <scope>NUCLEOTIDE SEQUENCE [LARGE SCALE GENOMIC DNA]</scope>
</reference>
<feature type="non-terminal residue" evidence="2">
    <location>
        <position position="1"/>
    </location>
</feature>
<keyword evidence="1" id="KW-0175">Coiled coil</keyword>
<evidence type="ECO:0000313" key="2">
    <source>
        <dbReference type="EMBL" id="CAK9077405.1"/>
    </source>
</evidence>
<comment type="caution">
    <text evidence="2">The sequence shown here is derived from an EMBL/GenBank/DDBJ whole genome shotgun (WGS) entry which is preliminary data.</text>
</comment>
<gene>
    <name evidence="2" type="ORF">CCMP2556_LOCUS38168</name>
</gene>
<name>A0ABP0PRQ7_9DINO</name>
<keyword evidence="3" id="KW-1185">Reference proteome</keyword>
<evidence type="ECO:0000256" key="1">
    <source>
        <dbReference type="SAM" id="Coils"/>
    </source>
</evidence>
<feature type="coiled-coil region" evidence="1">
    <location>
        <begin position="405"/>
        <end position="432"/>
    </location>
</feature>